<dbReference type="GO" id="GO:0005930">
    <property type="term" value="C:axoneme"/>
    <property type="evidence" value="ECO:0007669"/>
    <property type="project" value="TreeGrafter"/>
</dbReference>
<organism evidence="7 8">
    <name type="scientific">Octopus sinensis</name>
    <name type="common">East Asian common octopus</name>
    <dbReference type="NCBI Taxonomy" id="2607531"/>
    <lineage>
        <taxon>Eukaryota</taxon>
        <taxon>Metazoa</taxon>
        <taxon>Spiralia</taxon>
        <taxon>Lophotrochozoa</taxon>
        <taxon>Mollusca</taxon>
        <taxon>Cephalopoda</taxon>
        <taxon>Coleoidea</taxon>
        <taxon>Octopodiformes</taxon>
        <taxon>Octopoda</taxon>
        <taxon>Incirrata</taxon>
        <taxon>Octopodidae</taxon>
        <taxon>Octopus</taxon>
    </lineage>
</organism>
<keyword evidence="4" id="KW-0969">Cilium</keyword>
<name>A0A6P7U1J4_9MOLL</name>
<dbReference type="GO" id="GO:1904158">
    <property type="term" value="P:axonemal central apparatus assembly"/>
    <property type="evidence" value="ECO:0007669"/>
    <property type="project" value="TreeGrafter"/>
</dbReference>
<dbReference type="GO" id="GO:0003341">
    <property type="term" value="P:cilium movement"/>
    <property type="evidence" value="ECO:0007669"/>
    <property type="project" value="TreeGrafter"/>
</dbReference>
<evidence type="ECO:0000256" key="1">
    <source>
        <dbReference type="ARBA" id="ARBA00004138"/>
    </source>
</evidence>
<keyword evidence="5" id="KW-0966">Cell projection</keyword>
<evidence type="ECO:0000256" key="4">
    <source>
        <dbReference type="ARBA" id="ARBA00023069"/>
    </source>
</evidence>
<sequence>MAFQFECKEEGVFDFNWELHLSPLDIKIPFIFIGTYKNPRIMLCRSSVDFGKTIAGKKLTAKIKITNLEDFPQEFMIDKASCFSKSFLSSLNISPESGLILPNSSNELDVSYCHDQAINMNINALVHVKNKTAPLRLNVKAQISKIECLMILENEDKQRFTLKENEMNLFEIDQVWLFTIFKFSIGKTIVYTFYLTNKSNFLIEYKWNPKDEVENECFKIYPPSGTIGAYEETTNHLLLRSTEIVNGPSYKLGIILKSKIPGIHFSFLSYDFGLCYIHSCGNTIKDTELLLYNNEKTNISVRVLPTHDSSFDVQFESELINSDQEVKVPIYFRPNKSGKFSESLIFEINGVYKRTIELVGKAVDLKIEALNLCDKTLKFGAIQVGQVKKKNVMLLNKTCKPVKMKLSLITSRSTAFQRGILEVKPSEDIVMDAKTGKVNVSVLFCPKNRVSEFVDEV</sequence>
<evidence type="ECO:0000313" key="7">
    <source>
        <dbReference type="Proteomes" id="UP000515154"/>
    </source>
</evidence>
<dbReference type="KEGG" id="osn:115228379"/>
<reference evidence="8" key="1">
    <citation type="submission" date="2025-08" db="UniProtKB">
        <authorList>
            <consortium name="RefSeq"/>
        </authorList>
    </citation>
    <scope>IDENTIFICATION</scope>
</reference>
<dbReference type="Pfam" id="PF22544">
    <property type="entry name" value="HYDIN_VesB_CFA65-like_Ig"/>
    <property type="match status" value="1"/>
</dbReference>
<evidence type="ECO:0000256" key="3">
    <source>
        <dbReference type="ARBA" id="ARBA00022490"/>
    </source>
</evidence>
<dbReference type="PANTHER" id="PTHR23053:SF0">
    <property type="entry name" value="HYDROCEPHALUS-INDUCING PROTEIN HOMOLOG"/>
    <property type="match status" value="1"/>
</dbReference>
<dbReference type="RefSeq" id="XP_029654836.2">
    <property type="nucleotide sequence ID" value="XM_029798976.2"/>
</dbReference>
<dbReference type="Proteomes" id="UP000515154">
    <property type="component" value="Unplaced"/>
</dbReference>
<evidence type="ECO:0000259" key="6">
    <source>
        <dbReference type="Pfam" id="PF22544"/>
    </source>
</evidence>
<dbReference type="InterPro" id="IPR013783">
    <property type="entry name" value="Ig-like_fold"/>
</dbReference>
<evidence type="ECO:0000256" key="2">
    <source>
        <dbReference type="ARBA" id="ARBA00004496"/>
    </source>
</evidence>
<gene>
    <name evidence="8" type="primary">LOC115228379</name>
</gene>
<dbReference type="PANTHER" id="PTHR23053">
    <property type="entry name" value="DLEC1 DELETED IN LUNG AND ESOPHAGEAL CANCER 1"/>
    <property type="match status" value="1"/>
</dbReference>
<comment type="subcellular location">
    <subcellularLocation>
        <location evidence="1">Cell projection</location>
        <location evidence="1">Cilium</location>
    </subcellularLocation>
    <subcellularLocation>
        <location evidence="2">Cytoplasm</location>
    </subcellularLocation>
</comment>
<evidence type="ECO:0000313" key="8">
    <source>
        <dbReference type="RefSeq" id="XP_029654836.2"/>
    </source>
</evidence>
<dbReference type="Gene3D" id="2.60.40.10">
    <property type="entry name" value="Immunoglobulins"/>
    <property type="match status" value="3"/>
</dbReference>
<dbReference type="InterPro" id="IPR033305">
    <property type="entry name" value="Hydin-like"/>
</dbReference>
<keyword evidence="7" id="KW-1185">Reference proteome</keyword>
<dbReference type="AlphaFoldDB" id="A0A6P7U1J4"/>
<dbReference type="InterPro" id="IPR053879">
    <property type="entry name" value="HYDIN_VesB_CFA65-like_Ig"/>
</dbReference>
<keyword evidence="3" id="KW-0963">Cytoplasm</keyword>
<feature type="domain" description="HYDIN/VesB/CFA65-like Ig-like" evidence="6">
    <location>
        <begin position="261"/>
        <end position="359"/>
    </location>
</feature>
<protein>
    <submittedName>
        <fullName evidence="8">Hydrocephalus-inducing protein-like</fullName>
    </submittedName>
</protein>
<proteinExistence type="predicted"/>
<accession>A0A6P7U1J4</accession>
<evidence type="ECO:0000256" key="5">
    <source>
        <dbReference type="ARBA" id="ARBA00023273"/>
    </source>
</evidence>